<evidence type="ECO:0000313" key="3">
    <source>
        <dbReference type="Proteomes" id="UP000287651"/>
    </source>
</evidence>
<comment type="caution">
    <text evidence="2">The sequence shown here is derived from an EMBL/GenBank/DDBJ whole genome shotgun (WGS) entry which is preliminary data.</text>
</comment>
<sequence>MISTGCGVCVKDNDGGVAGSRERDDRSARRKCRGSRLEGEALAVDSRGGGRWWLGDCSERRVLAASPLATVAERRSRSYSRVPLPADEGWEMAEAATTAEEGDGDVSQRKKECAGATMVEEGDARPMAATVVAGLREVTPKRSC</sequence>
<protein>
    <submittedName>
        <fullName evidence="2">Uncharacterized protein</fullName>
    </submittedName>
</protein>
<accession>A0A426XE96</accession>
<feature type="region of interest" description="Disordered" evidence="1">
    <location>
        <begin position="12"/>
        <end position="32"/>
    </location>
</feature>
<evidence type="ECO:0000256" key="1">
    <source>
        <dbReference type="SAM" id="MobiDB-lite"/>
    </source>
</evidence>
<dbReference type="Proteomes" id="UP000287651">
    <property type="component" value="Unassembled WGS sequence"/>
</dbReference>
<dbReference type="EMBL" id="AMZH03021867">
    <property type="protein sequence ID" value="RRT37801.1"/>
    <property type="molecule type" value="Genomic_DNA"/>
</dbReference>
<reference evidence="2 3" key="1">
    <citation type="journal article" date="2014" name="Agronomy (Basel)">
        <title>A Draft Genome Sequence for Ensete ventricosum, the Drought-Tolerant Tree Against Hunger.</title>
        <authorList>
            <person name="Harrison J."/>
            <person name="Moore K.A."/>
            <person name="Paszkiewicz K."/>
            <person name="Jones T."/>
            <person name="Grant M."/>
            <person name="Ambacheew D."/>
            <person name="Muzemil S."/>
            <person name="Studholme D.J."/>
        </authorList>
    </citation>
    <scope>NUCLEOTIDE SEQUENCE [LARGE SCALE GENOMIC DNA]</scope>
</reference>
<evidence type="ECO:0000313" key="2">
    <source>
        <dbReference type="EMBL" id="RRT37801.1"/>
    </source>
</evidence>
<name>A0A426XE96_ENSVE</name>
<organism evidence="2 3">
    <name type="scientific">Ensete ventricosum</name>
    <name type="common">Abyssinian banana</name>
    <name type="synonym">Musa ensete</name>
    <dbReference type="NCBI Taxonomy" id="4639"/>
    <lineage>
        <taxon>Eukaryota</taxon>
        <taxon>Viridiplantae</taxon>
        <taxon>Streptophyta</taxon>
        <taxon>Embryophyta</taxon>
        <taxon>Tracheophyta</taxon>
        <taxon>Spermatophyta</taxon>
        <taxon>Magnoliopsida</taxon>
        <taxon>Liliopsida</taxon>
        <taxon>Zingiberales</taxon>
        <taxon>Musaceae</taxon>
        <taxon>Ensete</taxon>
    </lineage>
</organism>
<dbReference type="AlphaFoldDB" id="A0A426XE96"/>
<gene>
    <name evidence="2" type="ORF">B296_00051288</name>
</gene>
<proteinExistence type="predicted"/>